<dbReference type="EMBL" id="CP010552">
    <property type="protein sequence ID" value="ALE52255.1"/>
    <property type="molecule type" value="Genomic_DNA"/>
</dbReference>
<reference evidence="1 3" key="1">
    <citation type="journal article" date="2015" name="Genome Announc.">
        <title>Genome Sequence of 'Candidatus Thioglobus autotrophica' Strain EF1, a Chemoautotroph from the SUP05 Clade of Marine Gammaproteobacteria.</title>
        <authorList>
            <person name="Shah V."/>
            <person name="Morris R.M."/>
        </authorList>
    </citation>
    <scope>NUCLEOTIDE SEQUENCE [LARGE SCALE GENOMIC DNA]</scope>
    <source>
        <strain evidence="1 3">EF1</strain>
    </source>
</reference>
<protein>
    <submittedName>
        <fullName evidence="1">Uncharacterized protein</fullName>
    </submittedName>
</protein>
<evidence type="ECO:0000313" key="3">
    <source>
        <dbReference type="Proteomes" id="UP000058020"/>
    </source>
</evidence>
<dbReference type="EMBL" id="CP010552">
    <property type="protein sequence ID" value="ALE52264.1"/>
    <property type="molecule type" value="Genomic_DNA"/>
</dbReference>
<proteinExistence type="predicted"/>
<dbReference type="RefSeq" id="WP_053951194.1">
    <property type="nucleotide sequence ID" value="NZ_CP010552.1"/>
</dbReference>
<gene>
    <name evidence="1" type="ORF">SP60_02790</name>
    <name evidence="2" type="ORF">SP60_02875</name>
</gene>
<dbReference type="KEGG" id="tho:SP60_02790"/>
<dbReference type="OrthoDB" id="2054683at2"/>
<dbReference type="Proteomes" id="UP000058020">
    <property type="component" value="Chromosome"/>
</dbReference>
<accession>A0A0M3TU38</accession>
<reference evidence="1" key="2">
    <citation type="journal article" date="2016" name="ISME J.">
        <title>Cultivation of a chemoautotroph from the SUP05 clade of marine bacteria that produces nitrite and consumes ammonium.</title>
        <authorList>
            <person name="Shah V."/>
            <person name="Chang B.X."/>
            <person name="Morris R.M."/>
        </authorList>
    </citation>
    <scope>NUCLEOTIDE SEQUENCE</scope>
    <source>
        <strain evidence="1">EF1</strain>
    </source>
</reference>
<evidence type="ECO:0000313" key="1">
    <source>
        <dbReference type="EMBL" id="ALE52255.1"/>
    </source>
</evidence>
<dbReference type="AlphaFoldDB" id="A0A0M3TU38"/>
<organism evidence="1 3">
    <name type="scientific">Candidatus Thioglobus autotrophicus</name>
    <dbReference type="NCBI Taxonomy" id="1705394"/>
    <lineage>
        <taxon>Bacteria</taxon>
        <taxon>Pseudomonadati</taxon>
        <taxon>Pseudomonadota</taxon>
        <taxon>Gammaproteobacteria</taxon>
        <taxon>Candidatus Pseudothioglobaceae</taxon>
        <taxon>Candidatus Thioglobus</taxon>
    </lineage>
</organism>
<keyword evidence="3" id="KW-1185">Reference proteome</keyword>
<evidence type="ECO:0000313" key="2">
    <source>
        <dbReference type="EMBL" id="ALE52264.1"/>
    </source>
</evidence>
<dbReference type="STRING" id="1705394.SP60_02790"/>
<dbReference type="KEGG" id="tho:SP60_02875"/>
<sequence length="107" mass="12828">MDNKFVQQLKNFIKESNWIFAKTYAKTWPHEYIVRDKVDKGLFIKMVEHIRANGYVGKFYKMDITYFDEDGMVYWTMGAPIDDTTIINRCAKEQSYEYRLAHNDLPK</sequence>
<name>A0A0M3TU38_9GAMM</name>